<feature type="domain" description="ABM" evidence="1">
    <location>
        <begin position="18"/>
        <end position="113"/>
    </location>
</feature>
<comment type="caution">
    <text evidence="2">The sequence shown here is derived from an EMBL/GenBank/DDBJ whole genome shotgun (WGS) entry which is preliminary data.</text>
</comment>
<dbReference type="PROSITE" id="PS51725">
    <property type="entry name" value="ABM"/>
    <property type="match status" value="1"/>
</dbReference>
<name>A0AAD7U6I9_9STRA</name>
<gene>
    <name evidence="2" type="ORF">CTAYLR_008305</name>
</gene>
<dbReference type="InterPro" id="IPR007138">
    <property type="entry name" value="ABM_dom"/>
</dbReference>
<dbReference type="GO" id="GO:0005829">
    <property type="term" value="C:cytosol"/>
    <property type="evidence" value="ECO:0007669"/>
    <property type="project" value="TreeGrafter"/>
</dbReference>
<dbReference type="AlphaFoldDB" id="A0AAD7U6I9"/>
<dbReference type="InterPro" id="IPR011008">
    <property type="entry name" value="Dimeric_a/b-barrel"/>
</dbReference>
<reference evidence="2" key="1">
    <citation type="submission" date="2023-01" db="EMBL/GenBank/DDBJ databases">
        <title>Metagenome sequencing of chrysophaentin producing Chrysophaeum taylorii.</title>
        <authorList>
            <person name="Davison J."/>
            <person name="Bewley C."/>
        </authorList>
    </citation>
    <scope>NUCLEOTIDE SEQUENCE</scope>
    <source>
        <strain evidence="2">NIES-1699</strain>
    </source>
</reference>
<proteinExistence type="predicted"/>
<dbReference type="Gene3D" id="3.30.70.100">
    <property type="match status" value="1"/>
</dbReference>
<dbReference type="GO" id="GO:0016491">
    <property type="term" value="F:oxidoreductase activity"/>
    <property type="evidence" value="ECO:0007669"/>
    <property type="project" value="TreeGrafter"/>
</dbReference>
<dbReference type="InterPro" id="IPR050744">
    <property type="entry name" value="AI-2_Isomerase_LsrG"/>
</dbReference>
<evidence type="ECO:0000259" key="1">
    <source>
        <dbReference type="PROSITE" id="PS51725"/>
    </source>
</evidence>
<evidence type="ECO:0000313" key="3">
    <source>
        <dbReference type="Proteomes" id="UP001230188"/>
    </source>
</evidence>
<dbReference type="SUPFAM" id="SSF54909">
    <property type="entry name" value="Dimeric alpha+beta barrel"/>
    <property type="match status" value="1"/>
</dbReference>
<dbReference type="EMBL" id="JAQMWT010000586">
    <property type="protein sequence ID" value="KAJ8599156.1"/>
    <property type="molecule type" value="Genomic_DNA"/>
</dbReference>
<dbReference type="PANTHER" id="PTHR33336:SF1">
    <property type="entry name" value="(4S)-4-HYDROXY-5-PHOSPHONOOXYPENTANE-2,3-DIONE ISOMERASE"/>
    <property type="match status" value="1"/>
</dbReference>
<dbReference type="Proteomes" id="UP001230188">
    <property type="component" value="Unassembled WGS sequence"/>
</dbReference>
<dbReference type="PANTHER" id="PTHR33336">
    <property type="entry name" value="QUINOL MONOOXYGENASE YGIN-RELATED"/>
    <property type="match status" value="1"/>
</dbReference>
<keyword evidence="3" id="KW-1185">Reference proteome</keyword>
<organism evidence="2 3">
    <name type="scientific">Chrysophaeum taylorii</name>
    <dbReference type="NCBI Taxonomy" id="2483200"/>
    <lineage>
        <taxon>Eukaryota</taxon>
        <taxon>Sar</taxon>
        <taxon>Stramenopiles</taxon>
        <taxon>Ochrophyta</taxon>
        <taxon>Pelagophyceae</taxon>
        <taxon>Pelagomonadales</taxon>
        <taxon>Pelagomonadaceae</taxon>
        <taxon>Chrysophaeum</taxon>
    </lineage>
</organism>
<evidence type="ECO:0000313" key="2">
    <source>
        <dbReference type="EMBL" id="KAJ8599156.1"/>
    </source>
</evidence>
<protein>
    <recommendedName>
        <fullName evidence="1">ABM domain-containing protein</fullName>
    </recommendedName>
</protein>
<sequence>MSTTTPVAVVVRVEIEQARIPTFLEVGLSVALELASQVMKIDVEGSRAEPGCLRFDLLRDSQTPNAFVFYEVYKDADAVAFHKEQPHYKSWADFKAQGGVLSQTAYKMDAIDFAV</sequence>
<accession>A0AAD7U6I9</accession>
<dbReference type="Pfam" id="PF03992">
    <property type="entry name" value="ABM"/>
    <property type="match status" value="1"/>
</dbReference>